<dbReference type="AlphaFoldDB" id="A0A139WES1"/>
<dbReference type="OMA" id="CFFARIN"/>
<evidence type="ECO:0000256" key="2">
    <source>
        <dbReference type="ARBA" id="ARBA00008685"/>
    </source>
</evidence>
<feature type="transmembrane region" description="Helical" evidence="9">
    <location>
        <begin position="503"/>
        <end position="523"/>
    </location>
</feature>
<dbReference type="Pfam" id="PF00060">
    <property type="entry name" value="Lig_chan"/>
    <property type="match status" value="1"/>
</dbReference>
<feature type="domain" description="Ionotropic glutamate receptor C-terminal" evidence="10">
    <location>
        <begin position="251"/>
        <end position="514"/>
    </location>
</feature>
<name>A0A139WES1_TRICA</name>
<dbReference type="FunCoup" id="A0A139WES1">
    <property type="interactions" value="26"/>
</dbReference>
<proteinExistence type="inferred from homology"/>
<evidence type="ECO:0000313" key="13">
    <source>
        <dbReference type="Proteomes" id="UP000007266"/>
    </source>
</evidence>
<evidence type="ECO:0000256" key="8">
    <source>
        <dbReference type="ARBA" id="ARBA00023180"/>
    </source>
</evidence>
<keyword evidence="4 9" id="KW-0812">Transmembrane</keyword>
<keyword evidence="6 9" id="KW-0472">Membrane</keyword>
<dbReference type="eggNOG" id="KOG1052">
    <property type="taxonomic scope" value="Eukaryota"/>
</dbReference>
<dbReference type="EMBL" id="KQ971354">
    <property type="protein sequence ID" value="KYB26412.1"/>
    <property type="molecule type" value="Genomic_DNA"/>
</dbReference>
<evidence type="ECO:0000259" key="10">
    <source>
        <dbReference type="Pfam" id="PF00060"/>
    </source>
</evidence>
<evidence type="ECO:0000256" key="6">
    <source>
        <dbReference type="ARBA" id="ARBA00023136"/>
    </source>
</evidence>
<organism evidence="12 13">
    <name type="scientific">Tribolium castaneum</name>
    <name type="common">Red flour beetle</name>
    <dbReference type="NCBI Taxonomy" id="7070"/>
    <lineage>
        <taxon>Eukaryota</taxon>
        <taxon>Metazoa</taxon>
        <taxon>Ecdysozoa</taxon>
        <taxon>Arthropoda</taxon>
        <taxon>Hexapoda</taxon>
        <taxon>Insecta</taxon>
        <taxon>Pterygota</taxon>
        <taxon>Neoptera</taxon>
        <taxon>Endopterygota</taxon>
        <taxon>Coleoptera</taxon>
        <taxon>Polyphaga</taxon>
        <taxon>Cucujiformia</taxon>
        <taxon>Tenebrionidae</taxon>
        <taxon>Tenebrionidae incertae sedis</taxon>
        <taxon>Tribolium</taxon>
    </lineage>
</organism>
<evidence type="ECO:0000256" key="7">
    <source>
        <dbReference type="ARBA" id="ARBA00023170"/>
    </source>
</evidence>
<feature type="transmembrane region" description="Helical" evidence="9">
    <location>
        <begin position="252"/>
        <end position="270"/>
    </location>
</feature>
<evidence type="ECO:0000256" key="5">
    <source>
        <dbReference type="ARBA" id="ARBA00022989"/>
    </source>
</evidence>
<dbReference type="PANTHER" id="PTHR42643">
    <property type="entry name" value="IONOTROPIC RECEPTOR 20A-RELATED"/>
    <property type="match status" value="1"/>
</dbReference>
<sequence length="553" mass="63321">MESRHFHTGIILDGDCPSAEKFLINCGRSYLFDVKHHWLIVASSEKIREKFNNVILNINADINVIIPEKPSNWSIIDVYNPASQHGGVLNFTRVGFYNKHDGYKIKYTGVKYWNRKNLTGVTFKSMVVLPVPFEGTLQHYLDSDDNRDVNTFNRFHSRLISFCRDYYNFSLDIEVSKSWGYTNEDGTFDGMVGALERKIIDFGSSPLFLREDRARVIDYGRNTWILSAAFIFRNPKVRTSLEIFLRPLPSSVWLITGLLAIVSIIILKLATSFERRRYVYDVETSWSISVIFTLGAFCQQGSPSTPKMACGRIATFFIFLLSVLIYQFYSASLVSHLLNKPLTKIKNVRDLLLSPLKAGCEDILYDRDYFLHTTDKVAKELYAKKILGKSNSSNFHTPEAGLKLVAEGGYAFHVETATAYPIIESTFQDQAVCELREVPLFRTQPMHANFQKKSPFRDMFDTCFQRLAEHGLLVRERKHWHPRKPECIQSSKSIRFNVGLDDFYPALVILLVGIVASLLILVIEKEFRILTENPAPPPILVLEAEDAPYPYVD</sequence>
<dbReference type="InterPro" id="IPR001320">
    <property type="entry name" value="Iontro_rcpt_C"/>
</dbReference>
<evidence type="ECO:0000256" key="1">
    <source>
        <dbReference type="ARBA" id="ARBA00004651"/>
    </source>
</evidence>
<feature type="transmembrane region" description="Helical" evidence="9">
    <location>
        <begin position="309"/>
        <end position="329"/>
    </location>
</feature>
<keyword evidence="3" id="KW-1003">Cell membrane</keyword>
<keyword evidence="5 9" id="KW-1133">Transmembrane helix</keyword>
<accession>A0A139WES1</accession>
<evidence type="ECO:0000259" key="11">
    <source>
        <dbReference type="Pfam" id="PF24576"/>
    </source>
</evidence>
<evidence type="ECO:0000313" key="12">
    <source>
        <dbReference type="EMBL" id="KYB26412.1"/>
    </source>
</evidence>
<dbReference type="InterPro" id="IPR052192">
    <property type="entry name" value="Insect_Ionotropic_Sensory_Rcpt"/>
</dbReference>
<dbReference type="Gene3D" id="1.10.287.70">
    <property type="match status" value="1"/>
</dbReference>
<feature type="domain" description="Ionotropic receptor 75a N-terminal" evidence="11">
    <location>
        <begin position="3"/>
        <end position="127"/>
    </location>
</feature>
<keyword evidence="7 12" id="KW-0675">Receptor</keyword>
<dbReference type="Proteomes" id="UP000007266">
    <property type="component" value="Linkage group 7"/>
</dbReference>
<gene>
    <name evidence="12" type="primary">AUGUSTUS-3.0.2_34803</name>
    <name evidence="12" type="ORF">TcasGA2_TC034803</name>
</gene>
<dbReference type="Gene3D" id="3.40.190.10">
    <property type="entry name" value="Periplasmic binding protein-like II"/>
    <property type="match status" value="1"/>
</dbReference>
<comment type="subcellular location">
    <subcellularLocation>
        <location evidence="1">Cell membrane</location>
        <topology evidence="1">Multi-pass membrane protein</topology>
    </subcellularLocation>
</comment>
<dbReference type="GO" id="GO:0005886">
    <property type="term" value="C:plasma membrane"/>
    <property type="evidence" value="ECO:0007669"/>
    <property type="project" value="UniProtKB-SubCell"/>
</dbReference>
<dbReference type="SUPFAM" id="SSF53850">
    <property type="entry name" value="Periplasmic binding protein-like II"/>
    <property type="match status" value="1"/>
</dbReference>
<reference evidence="12 13" key="2">
    <citation type="journal article" date="2010" name="Nucleic Acids Res.">
        <title>BeetleBase in 2010: revisions to provide comprehensive genomic information for Tribolium castaneum.</title>
        <authorList>
            <person name="Kim H.S."/>
            <person name="Murphy T."/>
            <person name="Xia J."/>
            <person name="Caragea D."/>
            <person name="Park Y."/>
            <person name="Beeman R.W."/>
            <person name="Lorenzen M.D."/>
            <person name="Butcher S."/>
            <person name="Manak J.R."/>
            <person name="Brown S.J."/>
        </authorList>
    </citation>
    <scope>GENOME REANNOTATION</scope>
    <source>
        <strain evidence="12 13">Georgia GA2</strain>
    </source>
</reference>
<dbReference type="InParanoid" id="A0A139WES1"/>
<protein>
    <submittedName>
        <fullName evidence="12">Glutamate receptor 1-like protein</fullName>
    </submittedName>
</protein>
<evidence type="ECO:0000256" key="3">
    <source>
        <dbReference type="ARBA" id="ARBA00022475"/>
    </source>
</evidence>
<keyword evidence="8" id="KW-0325">Glycoprotein</keyword>
<keyword evidence="13" id="KW-1185">Reference proteome</keyword>
<dbReference type="Pfam" id="PF24576">
    <property type="entry name" value="IR75A_N"/>
    <property type="match status" value="1"/>
</dbReference>
<evidence type="ECO:0000256" key="9">
    <source>
        <dbReference type="SAM" id="Phobius"/>
    </source>
</evidence>
<comment type="similarity">
    <text evidence="2">Belongs to the glutamate-gated ion channel (TC 1.A.10.1) family.</text>
</comment>
<evidence type="ECO:0000256" key="4">
    <source>
        <dbReference type="ARBA" id="ARBA00022692"/>
    </source>
</evidence>
<dbReference type="GO" id="GO:0015276">
    <property type="term" value="F:ligand-gated monoatomic ion channel activity"/>
    <property type="evidence" value="ECO:0007669"/>
    <property type="project" value="InterPro"/>
</dbReference>
<dbReference type="InterPro" id="IPR057074">
    <property type="entry name" value="IR75A_N"/>
</dbReference>
<dbReference type="GO" id="GO:0050906">
    <property type="term" value="P:detection of stimulus involved in sensory perception"/>
    <property type="evidence" value="ECO:0007669"/>
    <property type="project" value="UniProtKB-ARBA"/>
</dbReference>
<reference evidence="12 13" key="1">
    <citation type="journal article" date="2008" name="Nature">
        <title>The genome of the model beetle and pest Tribolium castaneum.</title>
        <authorList>
            <consortium name="Tribolium Genome Sequencing Consortium"/>
            <person name="Richards S."/>
            <person name="Gibbs R.A."/>
            <person name="Weinstock G.M."/>
            <person name="Brown S.J."/>
            <person name="Denell R."/>
            <person name="Beeman R.W."/>
            <person name="Gibbs R."/>
            <person name="Beeman R.W."/>
            <person name="Brown S.J."/>
            <person name="Bucher G."/>
            <person name="Friedrich M."/>
            <person name="Grimmelikhuijzen C.J."/>
            <person name="Klingler M."/>
            <person name="Lorenzen M."/>
            <person name="Richards S."/>
            <person name="Roth S."/>
            <person name="Schroder R."/>
            <person name="Tautz D."/>
            <person name="Zdobnov E.M."/>
            <person name="Muzny D."/>
            <person name="Gibbs R.A."/>
            <person name="Weinstock G.M."/>
            <person name="Attaway T."/>
            <person name="Bell S."/>
            <person name="Buhay C.J."/>
            <person name="Chandrabose M.N."/>
            <person name="Chavez D."/>
            <person name="Clerk-Blankenburg K.P."/>
            <person name="Cree A."/>
            <person name="Dao M."/>
            <person name="Davis C."/>
            <person name="Chacko J."/>
            <person name="Dinh H."/>
            <person name="Dugan-Rocha S."/>
            <person name="Fowler G."/>
            <person name="Garner T.T."/>
            <person name="Garnes J."/>
            <person name="Gnirke A."/>
            <person name="Hawes A."/>
            <person name="Hernandez J."/>
            <person name="Hines S."/>
            <person name="Holder M."/>
            <person name="Hume J."/>
            <person name="Jhangiani S.N."/>
            <person name="Joshi V."/>
            <person name="Khan Z.M."/>
            <person name="Jackson L."/>
            <person name="Kovar C."/>
            <person name="Kowis A."/>
            <person name="Lee S."/>
            <person name="Lewis L.R."/>
            <person name="Margolis J."/>
            <person name="Morgan M."/>
            <person name="Nazareth L.V."/>
            <person name="Nguyen N."/>
            <person name="Okwuonu G."/>
            <person name="Parker D."/>
            <person name="Richards S."/>
            <person name="Ruiz S.J."/>
            <person name="Santibanez J."/>
            <person name="Savard J."/>
            <person name="Scherer S.E."/>
            <person name="Schneider B."/>
            <person name="Sodergren E."/>
            <person name="Tautz D."/>
            <person name="Vattahil S."/>
            <person name="Villasana D."/>
            <person name="White C.S."/>
            <person name="Wright R."/>
            <person name="Park Y."/>
            <person name="Beeman R.W."/>
            <person name="Lord J."/>
            <person name="Oppert B."/>
            <person name="Lorenzen M."/>
            <person name="Brown S."/>
            <person name="Wang L."/>
            <person name="Savard J."/>
            <person name="Tautz D."/>
            <person name="Richards S."/>
            <person name="Weinstock G."/>
            <person name="Gibbs R.A."/>
            <person name="Liu Y."/>
            <person name="Worley K."/>
            <person name="Weinstock G."/>
            <person name="Elsik C.G."/>
            <person name="Reese J.T."/>
            <person name="Elhaik E."/>
            <person name="Landan G."/>
            <person name="Graur D."/>
            <person name="Arensburger P."/>
            <person name="Atkinson P."/>
            <person name="Beeman R.W."/>
            <person name="Beidler J."/>
            <person name="Brown S.J."/>
            <person name="Demuth J.P."/>
            <person name="Drury D.W."/>
            <person name="Du Y.Z."/>
            <person name="Fujiwara H."/>
            <person name="Lorenzen M."/>
            <person name="Maselli V."/>
            <person name="Osanai M."/>
            <person name="Park Y."/>
            <person name="Robertson H.M."/>
            <person name="Tu Z."/>
            <person name="Wang J.J."/>
            <person name="Wang S."/>
            <person name="Richards S."/>
            <person name="Song H."/>
            <person name="Zhang L."/>
            <person name="Sodergren E."/>
            <person name="Werner D."/>
            <person name="Stanke M."/>
            <person name="Morgenstern B."/>
            <person name="Solovyev V."/>
            <person name="Kosarev P."/>
            <person name="Brown G."/>
            <person name="Chen H.C."/>
            <person name="Ermolaeva O."/>
            <person name="Hlavina W."/>
            <person name="Kapustin Y."/>
            <person name="Kiryutin B."/>
            <person name="Kitts P."/>
            <person name="Maglott D."/>
            <person name="Pruitt K."/>
            <person name="Sapojnikov V."/>
            <person name="Souvorov A."/>
            <person name="Mackey A.J."/>
            <person name="Waterhouse R.M."/>
            <person name="Wyder S."/>
            <person name="Zdobnov E.M."/>
            <person name="Zdobnov E.M."/>
            <person name="Wyder S."/>
            <person name="Kriventseva E.V."/>
            <person name="Kadowaki T."/>
            <person name="Bork P."/>
            <person name="Aranda M."/>
            <person name="Bao R."/>
            <person name="Beermann A."/>
            <person name="Berns N."/>
            <person name="Bolognesi R."/>
            <person name="Bonneton F."/>
            <person name="Bopp D."/>
            <person name="Brown S.J."/>
            <person name="Bucher G."/>
            <person name="Butts T."/>
            <person name="Chaumot A."/>
            <person name="Denell R.E."/>
            <person name="Ferrier D.E."/>
            <person name="Friedrich M."/>
            <person name="Gordon C.M."/>
            <person name="Jindra M."/>
            <person name="Klingler M."/>
            <person name="Lan Q."/>
            <person name="Lattorff H.M."/>
            <person name="Laudet V."/>
            <person name="von Levetsow C."/>
            <person name="Liu Z."/>
            <person name="Lutz R."/>
            <person name="Lynch J.A."/>
            <person name="da Fonseca R.N."/>
            <person name="Posnien N."/>
            <person name="Reuter R."/>
            <person name="Roth S."/>
            <person name="Savard J."/>
            <person name="Schinko J.B."/>
            <person name="Schmitt C."/>
            <person name="Schoppmeier M."/>
            <person name="Schroder R."/>
            <person name="Shippy T.D."/>
            <person name="Simonnet F."/>
            <person name="Marques-Souza H."/>
            <person name="Tautz D."/>
            <person name="Tomoyasu Y."/>
            <person name="Trauner J."/>
            <person name="Van der Zee M."/>
            <person name="Vervoort M."/>
            <person name="Wittkopp N."/>
            <person name="Wimmer E.A."/>
            <person name="Yang X."/>
            <person name="Jones A.K."/>
            <person name="Sattelle D.B."/>
            <person name="Ebert P.R."/>
            <person name="Nelson D."/>
            <person name="Scott J.G."/>
            <person name="Beeman R.W."/>
            <person name="Muthukrishnan S."/>
            <person name="Kramer K.J."/>
            <person name="Arakane Y."/>
            <person name="Beeman R.W."/>
            <person name="Zhu Q."/>
            <person name="Hogenkamp D."/>
            <person name="Dixit R."/>
            <person name="Oppert B."/>
            <person name="Jiang H."/>
            <person name="Zou Z."/>
            <person name="Marshall J."/>
            <person name="Elpidina E."/>
            <person name="Vinokurov K."/>
            <person name="Oppert C."/>
            <person name="Zou Z."/>
            <person name="Evans J."/>
            <person name="Lu Z."/>
            <person name="Zhao P."/>
            <person name="Sumathipala N."/>
            <person name="Altincicek B."/>
            <person name="Vilcinskas A."/>
            <person name="Williams M."/>
            <person name="Hultmark D."/>
            <person name="Hetru C."/>
            <person name="Jiang H."/>
            <person name="Grimmelikhuijzen C.J."/>
            <person name="Hauser F."/>
            <person name="Cazzamali G."/>
            <person name="Williamson M."/>
            <person name="Park Y."/>
            <person name="Li B."/>
            <person name="Tanaka Y."/>
            <person name="Predel R."/>
            <person name="Neupert S."/>
            <person name="Schachtner J."/>
            <person name="Verleyen P."/>
            <person name="Raible F."/>
            <person name="Bork P."/>
            <person name="Friedrich M."/>
            <person name="Walden K.K."/>
            <person name="Robertson H.M."/>
            <person name="Angeli S."/>
            <person name="Foret S."/>
            <person name="Bucher G."/>
            <person name="Schuetz S."/>
            <person name="Maleszka R."/>
            <person name="Wimmer E.A."/>
            <person name="Beeman R.W."/>
            <person name="Lorenzen M."/>
            <person name="Tomoyasu Y."/>
            <person name="Miller S.C."/>
            <person name="Grossmann D."/>
            <person name="Bucher G."/>
        </authorList>
    </citation>
    <scope>NUCLEOTIDE SEQUENCE [LARGE SCALE GENOMIC DNA]</scope>
    <source>
        <strain evidence="12 13">Georgia GA2</strain>
    </source>
</reference>
<dbReference type="PANTHER" id="PTHR42643:SF33">
    <property type="entry name" value="GLUTAMATE RECEPTOR 2-LIKE PROTEIN"/>
    <property type="match status" value="1"/>
</dbReference>